<dbReference type="GO" id="GO:0008168">
    <property type="term" value="F:methyltransferase activity"/>
    <property type="evidence" value="ECO:0007669"/>
    <property type="project" value="UniProtKB-KW"/>
</dbReference>
<dbReference type="SUPFAM" id="SSF53335">
    <property type="entry name" value="S-adenosyl-L-methionine-dependent methyltransferases"/>
    <property type="match status" value="1"/>
</dbReference>
<keyword evidence="2" id="KW-0808">Transferase</keyword>
<accession>A0ABQ6T712</accession>
<proteinExistence type="predicted"/>
<evidence type="ECO:0000313" key="2">
    <source>
        <dbReference type="EMBL" id="KAA9011333.1"/>
    </source>
</evidence>
<dbReference type="EMBL" id="VYQB01000036">
    <property type="protein sequence ID" value="KAA9011333.1"/>
    <property type="molecule type" value="Genomic_DNA"/>
</dbReference>
<gene>
    <name evidence="2" type="ORF">F4U96_23310</name>
</gene>
<dbReference type="GO" id="GO:0032259">
    <property type="term" value="P:methylation"/>
    <property type="evidence" value="ECO:0007669"/>
    <property type="project" value="UniProtKB-KW"/>
</dbReference>
<name>A0ABQ6T712_9SPHN</name>
<dbReference type="InterPro" id="IPR013216">
    <property type="entry name" value="Methyltransf_11"/>
</dbReference>
<protein>
    <submittedName>
        <fullName evidence="2">Class I SAM-dependent methyltransferase</fullName>
    </submittedName>
</protein>
<dbReference type="Pfam" id="PF08241">
    <property type="entry name" value="Methyltransf_11"/>
    <property type="match status" value="1"/>
</dbReference>
<feature type="domain" description="Methyltransferase type 11" evidence="1">
    <location>
        <begin position="155"/>
        <end position="201"/>
    </location>
</feature>
<organism evidence="2 3">
    <name type="scientific">Sphingobium limneticum</name>
    <dbReference type="NCBI Taxonomy" id="1007511"/>
    <lineage>
        <taxon>Bacteria</taxon>
        <taxon>Pseudomonadati</taxon>
        <taxon>Pseudomonadota</taxon>
        <taxon>Alphaproteobacteria</taxon>
        <taxon>Sphingomonadales</taxon>
        <taxon>Sphingomonadaceae</taxon>
        <taxon>Sphingobium</taxon>
    </lineage>
</organism>
<reference evidence="2 3" key="1">
    <citation type="submission" date="2019-09" db="EMBL/GenBank/DDBJ databases">
        <authorList>
            <person name="Feng G."/>
        </authorList>
    </citation>
    <scope>NUCLEOTIDE SEQUENCE [LARGE SCALE GENOMIC DNA]</scope>
    <source>
        <strain evidence="2 3">KACC 19284</strain>
    </source>
</reference>
<dbReference type="RefSeq" id="WP_150443142.1">
    <property type="nucleotide sequence ID" value="NZ_VYQB01000036.1"/>
</dbReference>
<sequence length="293" mass="33080">MRYLKRYVPKSIRRKLRSPYRLRFDEAFYNLADFQNFMREHPMLSNDDFIKAAAKHVCHRGAIEPLTGAVIAKNVLTFTDSLREGMFHNGLNARMRAVLLAMERVMGASDMRDPAIYAPEAITPLAMRLRGIFPRFIGSEYVDDPACAAALYPIAIQDLQALNLPDCAFDLVTTNEVLEHVPSIDRALVEIHRILKPGGVHVGTMPFMYYQDESIVRARWEDGRIVHLMEPEYHGNPVDPEGGALAFEIPGWNLLDRARAAGFQDVHMRFILSTAHGSIFEGIGGILVLQMTK</sequence>
<comment type="caution">
    <text evidence="2">The sequence shown here is derived from an EMBL/GenBank/DDBJ whole genome shotgun (WGS) entry which is preliminary data.</text>
</comment>
<keyword evidence="2" id="KW-0489">Methyltransferase</keyword>
<keyword evidence="3" id="KW-1185">Reference proteome</keyword>
<dbReference type="Gene3D" id="3.40.50.150">
    <property type="entry name" value="Vaccinia Virus protein VP39"/>
    <property type="match status" value="1"/>
</dbReference>
<evidence type="ECO:0000259" key="1">
    <source>
        <dbReference type="Pfam" id="PF08241"/>
    </source>
</evidence>
<dbReference type="InterPro" id="IPR029063">
    <property type="entry name" value="SAM-dependent_MTases_sf"/>
</dbReference>
<evidence type="ECO:0000313" key="3">
    <source>
        <dbReference type="Proteomes" id="UP000326364"/>
    </source>
</evidence>
<dbReference type="Proteomes" id="UP000326364">
    <property type="component" value="Unassembled WGS sequence"/>
</dbReference>